<comment type="caution">
    <text evidence="2">The sequence shown here is derived from an EMBL/GenBank/DDBJ whole genome shotgun (WGS) entry which is preliminary data.</text>
</comment>
<protein>
    <submittedName>
        <fullName evidence="2">Uncharacterized protein</fullName>
    </submittedName>
</protein>
<proteinExistence type="predicted"/>
<evidence type="ECO:0000256" key="1">
    <source>
        <dbReference type="SAM" id="Phobius"/>
    </source>
</evidence>
<evidence type="ECO:0000313" key="3">
    <source>
        <dbReference type="Proteomes" id="UP000316747"/>
    </source>
</evidence>
<dbReference type="OrthoDB" id="5079845at2"/>
<keyword evidence="1" id="KW-0472">Membrane</keyword>
<dbReference type="RefSeq" id="WP_141845168.1">
    <property type="nucleotide sequence ID" value="NZ_VFPM01000003.1"/>
</dbReference>
<name>A0A543HHE4_9MICO</name>
<evidence type="ECO:0000313" key="2">
    <source>
        <dbReference type="EMBL" id="TQM57740.1"/>
    </source>
</evidence>
<sequence>MRAADAPPPGFYAPDLYAGRWLWIGVALLALVVLWYVFVWTSTRPARVRIPARVTSDRLSRLREDYTRQIDLVLGRAARGEITQRAGHQQLSVLVRHFVQEVSGIRAPTMTLTELTATGERLTPVSQVVGQLYPGEFGPHEAETLAGAGDVAKQVVRRWS</sequence>
<reference evidence="2 3" key="1">
    <citation type="submission" date="2019-06" db="EMBL/GenBank/DDBJ databases">
        <title>Genome sequencing of plant associated microbes to promote plant fitness in Sorghum bicolor and Oryza sativa.</title>
        <authorList>
            <person name="Coleman-Derr D."/>
        </authorList>
    </citation>
    <scope>NUCLEOTIDE SEQUENCE [LARGE SCALE GENOMIC DNA]</scope>
    <source>
        <strain evidence="2 3">KV-663</strain>
    </source>
</reference>
<dbReference type="Proteomes" id="UP000316747">
    <property type="component" value="Unassembled WGS sequence"/>
</dbReference>
<feature type="transmembrane region" description="Helical" evidence="1">
    <location>
        <begin position="20"/>
        <end position="39"/>
    </location>
</feature>
<keyword evidence="1" id="KW-0812">Transmembrane</keyword>
<accession>A0A543HHE4</accession>
<dbReference type="AlphaFoldDB" id="A0A543HHE4"/>
<keyword evidence="3" id="KW-1185">Reference proteome</keyword>
<gene>
    <name evidence="2" type="ORF">FBY41_3072</name>
</gene>
<organism evidence="2 3">
    <name type="scientific">Humibacillus xanthopallidus</name>
    <dbReference type="NCBI Taxonomy" id="412689"/>
    <lineage>
        <taxon>Bacteria</taxon>
        <taxon>Bacillati</taxon>
        <taxon>Actinomycetota</taxon>
        <taxon>Actinomycetes</taxon>
        <taxon>Micrococcales</taxon>
        <taxon>Intrasporangiaceae</taxon>
        <taxon>Humibacillus</taxon>
    </lineage>
</organism>
<keyword evidence="1" id="KW-1133">Transmembrane helix</keyword>
<dbReference type="EMBL" id="VFPM01000003">
    <property type="protein sequence ID" value="TQM57740.1"/>
    <property type="molecule type" value="Genomic_DNA"/>
</dbReference>